<dbReference type="GO" id="GO:0008253">
    <property type="term" value="F:5'-nucleotidase activity"/>
    <property type="evidence" value="ECO:0007669"/>
    <property type="project" value="UniProtKB-EC"/>
</dbReference>
<dbReference type="InterPro" id="IPR051400">
    <property type="entry name" value="HAD-like_hydrolase"/>
</dbReference>
<proteinExistence type="predicted"/>
<dbReference type="InterPro" id="IPR006439">
    <property type="entry name" value="HAD-SF_hydro_IA"/>
</dbReference>
<dbReference type="InterPro" id="IPR023214">
    <property type="entry name" value="HAD_sf"/>
</dbReference>
<comment type="cofactor">
    <cofactor evidence="1">
        <name>Mg(2+)</name>
        <dbReference type="ChEBI" id="CHEBI:18420"/>
    </cofactor>
</comment>
<dbReference type="STRING" id="166486.ERS852572_01338"/>
<organism evidence="6 7">
    <name type="scientific">Roseburia intestinalis</name>
    <dbReference type="NCBI Taxonomy" id="166486"/>
    <lineage>
        <taxon>Bacteria</taxon>
        <taxon>Bacillati</taxon>
        <taxon>Bacillota</taxon>
        <taxon>Clostridia</taxon>
        <taxon>Lachnospirales</taxon>
        <taxon>Lachnospiraceae</taxon>
        <taxon>Roseburia</taxon>
    </lineage>
</organism>
<dbReference type="GO" id="GO:0046872">
    <property type="term" value="F:metal ion binding"/>
    <property type="evidence" value="ECO:0007669"/>
    <property type="project" value="UniProtKB-KW"/>
</dbReference>
<dbReference type="PANTHER" id="PTHR46470">
    <property type="entry name" value="N-ACYLNEURAMINATE-9-PHOSPHATASE"/>
    <property type="match status" value="1"/>
</dbReference>
<dbReference type="AlphaFoldDB" id="A0A173T3W8"/>
<dbReference type="InterPro" id="IPR036412">
    <property type="entry name" value="HAD-like_sf"/>
</dbReference>
<evidence type="ECO:0000256" key="4">
    <source>
        <dbReference type="ARBA" id="ARBA00022842"/>
    </source>
</evidence>
<dbReference type="NCBIfam" id="TIGR01509">
    <property type="entry name" value="HAD-SF-IA-v3"/>
    <property type="match status" value="1"/>
</dbReference>
<evidence type="ECO:0000256" key="1">
    <source>
        <dbReference type="ARBA" id="ARBA00001946"/>
    </source>
</evidence>
<dbReference type="EC" id="3.1.3.5" evidence="6"/>
<protein>
    <submittedName>
        <fullName evidence="6">Pyrimidine 5'-nucleotidase YjjG</fullName>
        <ecNumber evidence="6">3.1.3.5</ecNumber>
    </submittedName>
</protein>
<dbReference type="SFLD" id="SFLDG01129">
    <property type="entry name" value="C1.5:_HAD__Beta-PGM__Phosphata"/>
    <property type="match status" value="1"/>
</dbReference>
<dbReference type="Gene3D" id="3.90.79.10">
    <property type="entry name" value="Nucleoside Triphosphate Pyrophosphohydrolase"/>
    <property type="match status" value="1"/>
</dbReference>
<dbReference type="NCBIfam" id="TIGR01549">
    <property type="entry name" value="HAD-SF-IA-v1"/>
    <property type="match status" value="1"/>
</dbReference>
<name>A0A173T3W8_9FIRM</name>
<dbReference type="InterPro" id="IPR020084">
    <property type="entry name" value="NUDIX_hydrolase_CS"/>
</dbReference>
<evidence type="ECO:0000313" key="6">
    <source>
        <dbReference type="EMBL" id="CUM97150.1"/>
    </source>
</evidence>
<dbReference type="InterPro" id="IPR023198">
    <property type="entry name" value="PGP-like_dom2"/>
</dbReference>
<reference evidence="6 7" key="1">
    <citation type="submission" date="2015-09" db="EMBL/GenBank/DDBJ databases">
        <authorList>
            <consortium name="Pathogen Informatics"/>
        </authorList>
    </citation>
    <scope>NUCLEOTIDE SEQUENCE [LARGE SCALE GENOMIC DNA]</scope>
    <source>
        <strain evidence="6 7">2789STDY5834960</strain>
    </source>
</reference>
<gene>
    <name evidence="6" type="primary">yjjG</name>
    <name evidence="6" type="ORF">ERS852572_01338</name>
</gene>
<dbReference type="EMBL" id="CYXZ01000008">
    <property type="protein sequence ID" value="CUM97150.1"/>
    <property type="molecule type" value="Genomic_DNA"/>
</dbReference>
<keyword evidence="4" id="KW-0460">Magnesium</keyword>
<dbReference type="PANTHER" id="PTHR46470:SF2">
    <property type="entry name" value="GLYCERALDEHYDE 3-PHOSPHATE PHOSPHATASE"/>
    <property type="match status" value="1"/>
</dbReference>
<evidence type="ECO:0000256" key="3">
    <source>
        <dbReference type="ARBA" id="ARBA00022801"/>
    </source>
</evidence>
<dbReference type="InterPro" id="IPR015797">
    <property type="entry name" value="NUDIX_hydrolase-like_dom_sf"/>
</dbReference>
<dbReference type="CDD" id="cd04665">
    <property type="entry name" value="NUDIX_RppH"/>
    <property type="match status" value="1"/>
</dbReference>
<sequence>MTKVNFYDSINDSMLKFAVIIARHNGKWVFCKHKERNTWEAPGGHREDGEDILETAKRELYEETGAITFDITPICIYSVTAPDNFDGMETFGKLFFSDIHTFEKELHSEIEKIAIMDELPINWTYPEIQPKLIEEARKRGFCPKKDEIKWLFFDVGSTLVDESKVYEDRMKRIADLSGLTYEQIYKYAMSFYKENKKGDLEVARQLGVKLPKWESQYERLYTDTKDCLKKLSRIYKIGVIANQSLGTSERLENLGVRKYIDLIIASAEEGVSKPDRRIFEIALERSGCKPENAVMIGDRIDNDIVPAKQLGMKTIWIKQGFGSLWTVMDESEKADIEVNNLSDILNYL</sequence>
<accession>A0A173T3W8</accession>
<feature type="domain" description="Nudix hydrolase" evidence="5">
    <location>
        <begin position="12"/>
        <end position="137"/>
    </location>
</feature>
<dbReference type="PROSITE" id="PS00893">
    <property type="entry name" value="NUDIX_BOX"/>
    <property type="match status" value="1"/>
</dbReference>
<dbReference type="Gene3D" id="3.40.50.1000">
    <property type="entry name" value="HAD superfamily/HAD-like"/>
    <property type="match status" value="1"/>
</dbReference>
<keyword evidence="2" id="KW-0479">Metal-binding</keyword>
<dbReference type="SUPFAM" id="SSF55811">
    <property type="entry name" value="Nudix"/>
    <property type="match status" value="1"/>
</dbReference>
<dbReference type="SUPFAM" id="SSF56784">
    <property type="entry name" value="HAD-like"/>
    <property type="match status" value="1"/>
</dbReference>
<dbReference type="RefSeq" id="WP_082425081.1">
    <property type="nucleotide sequence ID" value="NZ_CABIYH010000008.1"/>
</dbReference>
<dbReference type="OrthoDB" id="9131041at2"/>
<evidence type="ECO:0000259" key="5">
    <source>
        <dbReference type="PROSITE" id="PS51462"/>
    </source>
</evidence>
<dbReference type="Proteomes" id="UP000095350">
    <property type="component" value="Unassembled WGS sequence"/>
</dbReference>
<dbReference type="InterPro" id="IPR014078">
    <property type="entry name" value="Nudix_YtkD"/>
</dbReference>
<dbReference type="Gene3D" id="1.10.150.240">
    <property type="entry name" value="Putative phosphatase, domain 2"/>
    <property type="match status" value="1"/>
</dbReference>
<evidence type="ECO:0000256" key="2">
    <source>
        <dbReference type="ARBA" id="ARBA00022723"/>
    </source>
</evidence>
<dbReference type="PROSITE" id="PS51462">
    <property type="entry name" value="NUDIX"/>
    <property type="match status" value="1"/>
</dbReference>
<evidence type="ECO:0000313" key="7">
    <source>
        <dbReference type="Proteomes" id="UP000095350"/>
    </source>
</evidence>
<dbReference type="InterPro" id="IPR000086">
    <property type="entry name" value="NUDIX_hydrolase_dom"/>
</dbReference>
<dbReference type="PaxDb" id="166486-ERS852572_01338"/>
<dbReference type="Pfam" id="PF13419">
    <property type="entry name" value="HAD_2"/>
    <property type="match status" value="1"/>
</dbReference>
<dbReference type="SFLD" id="SFLDS00003">
    <property type="entry name" value="Haloacid_Dehalogenase"/>
    <property type="match status" value="1"/>
</dbReference>
<dbReference type="Pfam" id="PF00293">
    <property type="entry name" value="NUDIX"/>
    <property type="match status" value="1"/>
</dbReference>
<keyword evidence="3 6" id="KW-0378">Hydrolase</keyword>
<dbReference type="GO" id="GO:0044281">
    <property type="term" value="P:small molecule metabolic process"/>
    <property type="evidence" value="ECO:0007669"/>
    <property type="project" value="UniProtKB-ARBA"/>
</dbReference>
<dbReference type="InterPro" id="IPR041492">
    <property type="entry name" value="HAD_2"/>
</dbReference>